<name>A0A830HC75_9CHLO</name>
<keyword evidence="10" id="KW-1185">Reference proteome</keyword>
<evidence type="ECO:0000256" key="2">
    <source>
        <dbReference type="ARBA" id="ARBA00008349"/>
    </source>
</evidence>
<organism evidence="9 10">
    <name type="scientific">Pycnococcus provasolii</name>
    <dbReference type="NCBI Taxonomy" id="41880"/>
    <lineage>
        <taxon>Eukaryota</taxon>
        <taxon>Viridiplantae</taxon>
        <taxon>Chlorophyta</taxon>
        <taxon>Pseudoscourfieldiophyceae</taxon>
        <taxon>Pseudoscourfieldiales</taxon>
        <taxon>Pycnococcaceae</taxon>
        <taxon>Pycnococcus</taxon>
    </lineage>
</organism>
<keyword evidence="6 7" id="KW-0472">Membrane</keyword>
<feature type="transmembrane region" description="Helical" evidence="7">
    <location>
        <begin position="40"/>
        <end position="59"/>
    </location>
</feature>
<comment type="caution">
    <text evidence="9">The sequence shown here is derived from an EMBL/GenBank/DDBJ whole genome shotgun (WGS) entry which is preliminary data.</text>
</comment>
<feature type="chain" id="PRO_5032941276" description="CASP-like protein" evidence="8">
    <location>
        <begin position="25"/>
        <end position="104"/>
    </location>
</feature>
<keyword evidence="4 7" id="KW-0812">Transmembrane</keyword>
<keyword evidence="8" id="KW-0732">Signal</keyword>
<accession>A0A830HC75</accession>
<dbReference type="InterPro" id="IPR013657">
    <property type="entry name" value="SCL35B1-4/HUT1"/>
</dbReference>
<proteinExistence type="inferred from homology"/>
<evidence type="ECO:0000256" key="7">
    <source>
        <dbReference type="SAM" id="Phobius"/>
    </source>
</evidence>
<sequence>MQRTTYLLCLFVGVLVGAVGMSTAQESVFRSPGFKLANLVSLGCTTMYAMCAAINIAVTSKFQRRGSLKDYCALACLTSGGMFFTNRAMLSVSYSARIMCKSCK</sequence>
<dbReference type="EMBL" id="BNJQ01000008">
    <property type="protein sequence ID" value="GHP04615.1"/>
    <property type="molecule type" value="Genomic_DNA"/>
</dbReference>
<dbReference type="GO" id="GO:0055085">
    <property type="term" value="P:transmembrane transport"/>
    <property type="evidence" value="ECO:0007669"/>
    <property type="project" value="InterPro"/>
</dbReference>
<evidence type="ECO:0000256" key="1">
    <source>
        <dbReference type="ARBA" id="ARBA00004141"/>
    </source>
</evidence>
<comment type="similarity">
    <text evidence="2">Belongs to the nucleotide-sugar transporter family. UDP-galactose:UMP antiporter (TC 2.A.7.11) subfamily.</text>
</comment>
<evidence type="ECO:0008006" key="11">
    <source>
        <dbReference type="Google" id="ProtNLM"/>
    </source>
</evidence>
<evidence type="ECO:0000256" key="8">
    <source>
        <dbReference type="SAM" id="SignalP"/>
    </source>
</evidence>
<evidence type="ECO:0000256" key="6">
    <source>
        <dbReference type="ARBA" id="ARBA00023136"/>
    </source>
</evidence>
<gene>
    <name evidence="9" type="ORF">PPROV_000336900</name>
</gene>
<dbReference type="Proteomes" id="UP000660262">
    <property type="component" value="Unassembled WGS sequence"/>
</dbReference>
<dbReference type="AlphaFoldDB" id="A0A830HC75"/>
<comment type="subcellular location">
    <subcellularLocation>
        <location evidence="1">Membrane</location>
        <topology evidence="1">Multi-pass membrane protein</topology>
    </subcellularLocation>
</comment>
<evidence type="ECO:0000256" key="5">
    <source>
        <dbReference type="ARBA" id="ARBA00022989"/>
    </source>
</evidence>
<keyword evidence="5 7" id="KW-1133">Transmembrane helix</keyword>
<dbReference type="GO" id="GO:0016020">
    <property type="term" value="C:membrane"/>
    <property type="evidence" value="ECO:0007669"/>
    <property type="project" value="UniProtKB-SubCell"/>
</dbReference>
<evidence type="ECO:0000256" key="3">
    <source>
        <dbReference type="ARBA" id="ARBA00022448"/>
    </source>
</evidence>
<protein>
    <recommendedName>
        <fullName evidence="11">CASP-like protein</fullName>
    </recommendedName>
</protein>
<evidence type="ECO:0000313" key="9">
    <source>
        <dbReference type="EMBL" id="GHP04615.1"/>
    </source>
</evidence>
<reference evidence="9" key="1">
    <citation type="submission" date="2020-10" db="EMBL/GenBank/DDBJ databases">
        <title>Unveiling of a novel bifunctional photoreceptor, Dualchrome1, isolated from a cosmopolitan green alga.</title>
        <authorList>
            <person name="Suzuki S."/>
            <person name="Kawachi M."/>
        </authorList>
    </citation>
    <scope>NUCLEOTIDE SEQUENCE</scope>
    <source>
        <strain evidence="9">NIES 2893</strain>
    </source>
</reference>
<keyword evidence="3" id="KW-0813">Transport</keyword>
<evidence type="ECO:0000256" key="4">
    <source>
        <dbReference type="ARBA" id="ARBA00022692"/>
    </source>
</evidence>
<feature type="transmembrane region" description="Helical" evidence="7">
    <location>
        <begin position="71"/>
        <end position="89"/>
    </location>
</feature>
<evidence type="ECO:0000313" key="10">
    <source>
        <dbReference type="Proteomes" id="UP000660262"/>
    </source>
</evidence>
<dbReference type="Pfam" id="PF08449">
    <property type="entry name" value="UAA"/>
    <property type="match status" value="1"/>
</dbReference>
<feature type="signal peptide" evidence="8">
    <location>
        <begin position="1"/>
        <end position="24"/>
    </location>
</feature>